<gene>
    <name evidence="9" type="ORF">SAMN05216352_104125</name>
</gene>
<keyword evidence="5 8" id="KW-1133">Transmembrane helix</keyword>
<dbReference type="GO" id="GO:0022857">
    <property type="term" value="F:transmembrane transporter activity"/>
    <property type="evidence" value="ECO:0007669"/>
    <property type="project" value="InterPro"/>
</dbReference>
<evidence type="ECO:0000313" key="10">
    <source>
        <dbReference type="Proteomes" id="UP000199017"/>
    </source>
</evidence>
<proteinExistence type="inferred from homology"/>
<evidence type="ECO:0000256" key="8">
    <source>
        <dbReference type="SAM" id="Phobius"/>
    </source>
</evidence>
<evidence type="ECO:0000256" key="7">
    <source>
        <dbReference type="RuleBase" id="RU362091"/>
    </source>
</evidence>
<dbReference type="InterPro" id="IPR038377">
    <property type="entry name" value="Na/Glc_symporter_sf"/>
</dbReference>
<dbReference type="PROSITE" id="PS50283">
    <property type="entry name" value="NA_SOLUT_SYMP_3"/>
    <property type="match status" value="1"/>
</dbReference>
<feature type="transmembrane region" description="Helical" evidence="8">
    <location>
        <begin position="155"/>
        <end position="176"/>
    </location>
</feature>
<feature type="transmembrane region" description="Helical" evidence="8">
    <location>
        <begin position="305"/>
        <end position="328"/>
    </location>
</feature>
<evidence type="ECO:0000313" key="9">
    <source>
        <dbReference type="EMBL" id="SDI02064.1"/>
    </source>
</evidence>
<name>A0A1G8H5X6_9BACI</name>
<dbReference type="Proteomes" id="UP000199017">
    <property type="component" value="Unassembled WGS sequence"/>
</dbReference>
<keyword evidence="10" id="KW-1185">Reference proteome</keyword>
<feature type="transmembrane region" description="Helical" evidence="8">
    <location>
        <begin position="221"/>
        <end position="240"/>
    </location>
</feature>
<evidence type="ECO:0000256" key="5">
    <source>
        <dbReference type="ARBA" id="ARBA00022989"/>
    </source>
</evidence>
<feature type="transmembrane region" description="Helical" evidence="8">
    <location>
        <begin position="73"/>
        <end position="95"/>
    </location>
</feature>
<feature type="transmembrane region" description="Helical" evidence="8">
    <location>
        <begin position="409"/>
        <end position="427"/>
    </location>
</feature>
<comment type="similarity">
    <text evidence="2 7">Belongs to the sodium:solute symporter (SSF) (TC 2.A.21) family.</text>
</comment>
<keyword evidence="4 8" id="KW-0812">Transmembrane</keyword>
<keyword evidence="6 8" id="KW-0472">Membrane</keyword>
<dbReference type="OrthoDB" id="9789704at2"/>
<feature type="transmembrane region" description="Helical" evidence="8">
    <location>
        <begin position="116"/>
        <end position="149"/>
    </location>
</feature>
<evidence type="ECO:0000256" key="6">
    <source>
        <dbReference type="ARBA" id="ARBA00023136"/>
    </source>
</evidence>
<evidence type="ECO:0000256" key="2">
    <source>
        <dbReference type="ARBA" id="ARBA00006434"/>
    </source>
</evidence>
<protein>
    <submittedName>
        <fullName evidence="9">Solute:Na+ symporter, SSS family</fullName>
    </submittedName>
</protein>
<sequence length="486" mass="53177">MSWYITYTIIYFLIMFAFGFYYYTKVKTSDNYLIANWSMGFWSITGTMISTACGAAVFIGWVGMGFNVGIAGYFQFAFPAMIITLLLFYFFASPLRRQKLYTIADLFSERFGKQAGIIPSVLSAIIYSVPTLALQIVGMTTVFTIAFGLNDSTGMLLGFAMVLGFTILGGLPATIITDALQSIILVVGITTLFVSSIFYGGGIGNVLSETPAEYLTPLGNVGLSGVLLFALSVGPFYLVWQSTWQRIFASKDEKVAKKAGVTSVLIILLISILPYSIGVMARQYVPNDLNPDLIFSYVTVELLHPAIGGIILVGLLAALMTGATSFILQGSSNLTRDMYQRLFDPNASEKRLMTASRLSVVIISILGLIVAFNMSDIITTYEWALRIIGATLVIPFLAAMFWRGVTKKGVLASMVAAMIGTILHPFLNIPIEHTIFGLGLSLITLVVISLLSEHSDEEQVKALYWEVLQSNSRGEEEKNEPISKVK</sequence>
<evidence type="ECO:0000256" key="3">
    <source>
        <dbReference type="ARBA" id="ARBA00022448"/>
    </source>
</evidence>
<feature type="transmembrane region" description="Helical" evidence="8">
    <location>
        <begin position="183"/>
        <end position="201"/>
    </location>
</feature>
<feature type="transmembrane region" description="Helical" evidence="8">
    <location>
        <begin position="6"/>
        <end position="23"/>
    </location>
</feature>
<dbReference type="InterPro" id="IPR001734">
    <property type="entry name" value="Na/solute_symporter"/>
</dbReference>
<dbReference type="RefSeq" id="WP_091583563.1">
    <property type="nucleotide sequence ID" value="NZ_FNDU01000004.1"/>
</dbReference>
<feature type="transmembrane region" description="Helical" evidence="8">
    <location>
        <begin position="261"/>
        <end position="285"/>
    </location>
</feature>
<reference evidence="9 10" key="1">
    <citation type="submission" date="2016-10" db="EMBL/GenBank/DDBJ databases">
        <authorList>
            <person name="de Groot N.N."/>
        </authorList>
    </citation>
    <scope>NUCLEOTIDE SEQUENCE [LARGE SCALE GENOMIC DNA]</scope>
    <source>
        <strain evidence="10">P4B,CCM 7963,CECT 7998,DSM 25260,IBRC-M 10614,KCTC 13821</strain>
    </source>
</reference>
<dbReference type="STRING" id="930129.SAMN05216352_104125"/>
<feature type="transmembrane region" description="Helical" evidence="8">
    <location>
        <begin position="433"/>
        <end position="451"/>
    </location>
</feature>
<dbReference type="InterPro" id="IPR050277">
    <property type="entry name" value="Sodium:Solute_Symporter"/>
</dbReference>
<dbReference type="CDD" id="cd10322">
    <property type="entry name" value="SLC5sbd"/>
    <property type="match status" value="1"/>
</dbReference>
<keyword evidence="3" id="KW-0813">Transport</keyword>
<feature type="transmembrane region" description="Helical" evidence="8">
    <location>
        <begin position="35"/>
        <end position="61"/>
    </location>
</feature>
<dbReference type="AlphaFoldDB" id="A0A1G8H5X6"/>
<feature type="transmembrane region" description="Helical" evidence="8">
    <location>
        <begin position="383"/>
        <end position="402"/>
    </location>
</feature>
<evidence type="ECO:0000256" key="4">
    <source>
        <dbReference type="ARBA" id="ARBA00022692"/>
    </source>
</evidence>
<accession>A0A1G8H5X6</accession>
<dbReference type="Pfam" id="PF00474">
    <property type="entry name" value="SSF"/>
    <property type="match status" value="1"/>
</dbReference>
<dbReference type="PANTHER" id="PTHR48086">
    <property type="entry name" value="SODIUM/PROLINE SYMPORTER-RELATED"/>
    <property type="match status" value="1"/>
</dbReference>
<evidence type="ECO:0000256" key="1">
    <source>
        <dbReference type="ARBA" id="ARBA00004141"/>
    </source>
</evidence>
<organism evidence="9 10">
    <name type="scientific">Alteribacillus bidgolensis</name>
    <dbReference type="NCBI Taxonomy" id="930129"/>
    <lineage>
        <taxon>Bacteria</taxon>
        <taxon>Bacillati</taxon>
        <taxon>Bacillota</taxon>
        <taxon>Bacilli</taxon>
        <taxon>Bacillales</taxon>
        <taxon>Bacillaceae</taxon>
        <taxon>Alteribacillus</taxon>
    </lineage>
</organism>
<dbReference type="PANTHER" id="PTHR48086:SF7">
    <property type="entry name" value="SODIUM-SOLUTE SYMPORTER-RELATED"/>
    <property type="match status" value="1"/>
</dbReference>
<dbReference type="Gene3D" id="1.20.1730.10">
    <property type="entry name" value="Sodium/glucose cotransporter"/>
    <property type="match status" value="1"/>
</dbReference>
<dbReference type="EMBL" id="FNDU01000004">
    <property type="protein sequence ID" value="SDI02064.1"/>
    <property type="molecule type" value="Genomic_DNA"/>
</dbReference>
<comment type="subcellular location">
    <subcellularLocation>
        <location evidence="1">Membrane</location>
        <topology evidence="1">Multi-pass membrane protein</topology>
    </subcellularLocation>
</comment>
<feature type="transmembrane region" description="Helical" evidence="8">
    <location>
        <begin position="358"/>
        <end position="377"/>
    </location>
</feature>
<dbReference type="GO" id="GO:0005886">
    <property type="term" value="C:plasma membrane"/>
    <property type="evidence" value="ECO:0007669"/>
    <property type="project" value="TreeGrafter"/>
</dbReference>